<feature type="transmembrane region" description="Helical" evidence="7">
    <location>
        <begin position="165"/>
        <end position="183"/>
    </location>
</feature>
<keyword evidence="6 7" id="KW-0472">Membrane</keyword>
<evidence type="ECO:0000313" key="9">
    <source>
        <dbReference type="EMBL" id="MBP1932830.1"/>
    </source>
</evidence>
<evidence type="ECO:0000256" key="3">
    <source>
        <dbReference type="ARBA" id="ARBA00022475"/>
    </source>
</evidence>
<comment type="similarity">
    <text evidence="2">Belongs to the GSP F family.</text>
</comment>
<sequence length="343" mass="40093">MWNKNWTDQHLAEFSFNLQQLVEAGIPLLKAVQLLEKSTTNRRRKEDYRLLEKLLTEGRPLSVSLKTVGCPAFYCLVISSSELHGQLTPTLHSISRFYQKKHKRLQQYQKASTYPVIVLLTSVLTFYLLFRYLFPQFTALYQTFQIQLPWFTVHMIQWITWWNEYFAWFLLAFLFLVVFWVSFKRRNPLLFEKFRLKLPFFSTYFTLSLSSFLTVQMGLLLESGITILQICKLFSVESRSALVKHAFLTIEKELLKGSSLASACKKVQWLPEFVYEVLRISEETGTLGVSLKQIGTQLEEELDQWIEKTASRTELFMIVGNGIVILVMMLTMFLPLFGIIGQI</sequence>
<reference evidence="9 10" key="1">
    <citation type="submission" date="2021-03" db="EMBL/GenBank/DDBJ databases">
        <title>Genomic Encyclopedia of Type Strains, Phase IV (KMG-IV): sequencing the most valuable type-strain genomes for metagenomic binning, comparative biology and taxonomic classification.</title>
        <authorList>
            <person name="Goeker M."/>
        </authorList>
    </citation>
    <scope>NUCLEOTIDE SEQUENCE [LARGE SCALE GENOMIC DNA]</scope>
    <source>
        <strain evidence="9 10">DSM 24738</strain>
    </source>
</reference>
<evidence type="ECO:0000256" key="5">
    <source>
        <dbReference type="ARBA" id="ARBA00022989"/>
    </source>
</evidence>
<keyword evidence="10" id="KW-1185">Reference proteome</keyword>
<keyword evidence="4 7" id="KW-0812">Transmembrane</keyword>
<dbReference type="Proteomes" id="UP001519343">
    <property type="component" value="Unassembled WGS sequence"/>
</dbReference>
<evidence type="ECO:0000256" key="2">
    <source>
        <dbReference type="ARBA" id="ARBA00005745"/>
    </source>
</evidence>
<keyword evidence="3" id="KW-1003">Cell membrane</keyword>
<evidence type="ECO:0000256" key="7">
    <source>
        <dbReference type="SAM" id="Phobius"/>
    </source>
</evidence>
<evidence type="ECO:0000256" key="6">
    <source>
        <dbReference type="ARBA" id="ARBA00023136"/>
    </source>
</evidence>
<protein>
    <submittedName>
        <fullName evidence="9">Type IV pilus assembly protein PilC</fullName>
    </submittedName>
</protein>
<dbReference type="Pfam" id="PF00482">
    <property type="entry name" value="T2SSF"/>
    <property type="match status" value="2"/>
</dbReference>
<keyword evidence="5 7" id="KW-1133">Transmembrane helix</keyword>
<feature type="domain" description="Type II secretion system protein GspF" evidence="8">
    <location>
        <begin position="20"/>
        <end position="134"/>
    </location>
</feature>
<dbReference type="PANTHER" id="PTHR30012">
    <property type="entry name" value="GENERAL SECRETION PATHWAY PROTEIN"/>
    <property type="match status" value="1"/>
</dbReference>
<comment type="subcellular location">
    <subcellularLocation>
        <location evidence="1">Cell membrane</location>
        <topology evidence="1">Multi-pass membrane protein</topology>
    </subcellularLocation>
</comment>
<dbReference type="InterPro" id="IPR003004">
    <property type="entry name" value="GspF/PilC"/>
</dbReference>
<dbReference type="InterPro" id="IPR042094">
    <property type="entry name" value="T2SS_GspF_sf"/>
</dbReference>
<dbReference type="EMBL" id="JAGGKT010000008">
    <property type="protein sequence ID" value="MBP1932830.1"/>
    <property type="molecule type" value="Genomic_DNA"/>
</dbReference>
<feature type="transmembrane region" description="Helical" evidence="7">
    <location>
        <begin position="315"/>
        <end position="340"/>
    </location>
</feature>
<evidence type="ECO:0000256" key="1">
    <source>
        <dbReference type="ARBA" id="ARBA00004651"/>
    </source>
</evidence>
<gene>
    <name evidence="9" type="ORF">J2Z37_002841</name>
</gene>
<proteinExistence type="inferred from homology"/>
<organism evidence="9 10">
    <name type="scientific">Ammoniphilus resinae</name>
    <dbReference type="NCBI Taxonomy" id="861532"/>
    <lineage>
        <taxon>Bacteria</taxon>
        <taxon>Bacillati</taxon>
        <taxon>Bacillota</taxon>
        <taxon>Bacilli</taxon>
        <taxon>Bacillales</taxon>
        <taxon>Paenibacillaceae</taxon>
        <taxon>Aneurinibacillus group</taxon>
        <taxon>Ammoniphilus</taxon>
    </lineage>
</organism>
<evidence type="ECO:0000256" key="4">
    <source>
        <dbReference type="ARBA" id="ARBA00022692"/>
    </source>
</evidence>
<dbReference type="PANTHER" id="PTHR30012:SF0">
    <property type="entry name" value="TYPE II SECRETION SYSTEM PROTEIN F-RELATED"/>
    <property type="match status" value="1"/>
</dbReference>
<comment type="caution">
    <text evidence="9">The sequence shown here is derived from an EMBL/GenBank/DDBJ whole genome shotgun (WGS) entry which is preliminary data.</text>
</comment>
<dbReference type="InterPro" id="IPR018076">
    <property type="entry name" value="T2SS_GspF_dom"/>
</dbReference>
<feature type="domain" description="Type II secretion system protein GspF" evidence="8">
    <location>
        <begin position="216"/>
        <end position="335"/>
    </location>
</feature>
<evidence type="ECO:0000259" key="8">
    <source>
        <dbReference type="Pfam" id="PF00482"/>
    </source>
</evidence>
<accession>A0ABS4GSK5</accession>
<name>A0ABS4GSK5_9BACL</name>
<evidence type="ECO:0000313" key="10">
    <source>
        <dbReference type="Proteomes" id="UP001519343"/>
    </source>
</evidence>
<dbReference type="Gene3D" id="1.20.81.30">
    <property type="entry name" value="Type II secretion system (T2SS), domain F"/>
    <property type="match status" value="2"/>
</dbReference>
<feature type="transmembrane region" description="Helical" evidence="7">
    <location>
        <begin position="111"/>
        <end position="134"/>
    </location>
</feature>
<dbReference type="RefSeq" id="WP_209810866.1">
    <property type="nucleotide sequence ID" value="NZ_JAGGKT010000008.1"/>
</dbReference>